<sequence length="66" mass="7662">MFVKIVHAPEELNLDAVVLFVLHYTRKRVTIRDSRKMILEITNGNDGDIQDLLERSTIQVERIIGQ</sequence>
<reference evidence="1 2" key="1">
    <citation type="journal article" date="2016" name="Nat. Commun.">
        <title>Thousands of microbial genomes shed light on interconnected biogeochemical processes in an aquifer system.</title>
        <authorList>
            <person name="Anantharaman K."/>
            <person name="Brown C.T."/>
            <person name="Hug L.A."/>
            <person name="Sharon I."/>
            <person name="Castelle C.J."/>
            <person name="Probst A.J."/>
            <person name="Thomas B.C."/>
            <person name="Singh A."/>
            <person name="Wilkins M.J."/>
            <person name="Karaoz U."/>
            <person name="Brodie E.L."/>
            <person name="Williams K.H."/>
            <person name="Hubbard S.S."/>
            <person name="Banfield J.F."/>
        </authorList>
    </citation>
    <scope>NUCLEOTIDE SEQUENCE [LARGE SCALE GENOMIC DNA]</scope>
</reference>
<name>A0A1F6XMC0_9BACT</name>
<gene>
    <name evidence="1" type="ORF">A2917_00765</name>
</gene>
<organism evidence="1 2">
    <name type="scientific">Candidatus Nomurabacteria bacterium RIFCSPLOWO2_01_FULL_42_17</name>
    <dbReference type="NCBI Taxonomy" id="1801780"/>
    <lineage>
        <taxon>Bacteria</taxon>
        <taxon>Candidatus Nomuraibacteriota</taxon>
    </lineage>
</organism>
<dbReference type="Proteomes" id="UP000178104">
    <property type="component" value="Unassembled WGS sequence"/>
</dbReference>
<accession>A0A1F6XMC0</accession>
<proteinExistence type="predicted"/>
<protein>
    <submittedName>
        <fullName evidence="1">Uncharacterized protein</fullName>
    </submittedName>
</protein>
<dbReference type="EMBL" id="MFVE01000006">
    <property type="protein sequence ID" value="OGI95171.1"/>
    <property type="molecule type" value="Genomic_DNA"/>
</dbReference>
<dbReference type="STRING" id="1801780.A2917_00765"/>
<comment type="caution">
    <text evidence="1">The sequence shown here is derived from an EMBL/GenBank/DDBJ whole genome shotgun (WGS) entry which is preliminary data.</text>
</comment>
<dbReference type="AlphaFoldDB" id="A0A1F6XMC0"/>
<evidence type="ECO:0000313" key="1">
    <source>
        <dbReference type="EMBL" id="OGI95171.1"/>
    </source>
</evidence>
<evidence type="ECO:0000313" key="2">
    <source>
        <dbReference type="Proteomes" id="UP000178104"/>
    </source>
</evidence>